<evidence type="ECO:0000313" key="1">
    <source>
        <dbReference type="EMBL" id="CAA9573012.1"/>
    </source>
</evidence>
<accession>A0A6J4VBS0</accession>
<gene>
    <name evidence="1" type="ORF">AVDCRST_MAG88-2528</name>
</gene>
<sequence length="36" mass="4149">WTLRLLADRLVALEQVEAVSHETVRQVLKQTSSNRT</sequence>
<dbReference type="EMBL" id="CADCWM010000629">
    <property type="protein sequence ID" value="CAA9573012.1"/>
    <property type="molecule type" value="Genomic_DNA"/>
</dbReference>
<feature type="non-terminal residue" evidence="1">
    <location>
        <position position="1"/>
    </location>
</feature>
<dbReference type="AlphaFoldDB" id="A0A6J4VBS0"/>
<protein>
    <submittedName>
        <fullName evidence="1">Uncharacterized protein</fullName>
    </submittedName>
</protein>
<name>A0A6J4VBS0_9BACT</name>
<reference evidence="1" key="1">
    <citation type="submission" date="2020-02" db="EMBL/GenBank/DDBJ databases">
        <authorList>
            <person name="Meier V. D."/>
        </authorList>
    </citation>
    <scope>NUCLEOTIDE SEQUENCE</scope>
    <source>
        <strain evidence="1">AVDCRST_MAG88</strain>
    </source>
</reference>
<organism evidence="1">
    <name type="scientific">uncultured Thermomicrobiales bacterium</name>
    <dbReference type="NCBI Taxonomy" id="1645740"/>
    <lineage>
        <taxon>Bacteria</taxon>
        <taxon>Pseudomonadati</taxon>
        <taxon>Thermomicrobiota</taxon>
        <taxon>Thermomicrobia</taxon>
        <taxon>Thermomicrobiales</taxon>
        <taxon>environmental samples</taxon>
    </lineage>
</organism>
<proteinExistence type="predicted"/>